<dbReference type="InterPro" id="IPR002745">
    <property type="entry name" value="Ptrans_KptA/Tpt1"/>
</dbReference>
<reference evidence="6 7" key="1">
    <citation type="journal article" date="2014" name="Int. J. Syst. Evol. Microbiol.">
        <title>Phaeodactylibacter xiamenensis gen. nov., sp. nov., a member of the family Saprospiraceae isolated from the marine alga Phaeodactylum tricornutum.</title>
        <authorList>
            <person name="Chen Z.Jr."/>
            <person name="Lei X."/>
            <person name="Lai Q."/>
            <person name="Li Y."/>
            <person name="Zhang B."/>
            <person name="Zhang J."/>
            <person name="Zhang H."/>
            <person name="Yang L."/>
            <person name="Zheng W."/>
            <person name="Tian Y."/>
            <person name="Yu Z."/>
            <person name="Xu H.Jr."/>
            <person name="Zheng T."/>
        </authorList>
    </citation>
    <scope>NUCLEOTIDE SEQUENCE [LARGE SCALE GENOMIC DNA]</scope>
    <source>
        <strain evidence="6 7">KD52</strain>
    </source>
</reference>
<sequence length="181" mass="20338">MTPQDYKQISKKLSLLLRHKPELYHLELDPQGWCGVDALLAAFRKNGHPLDRMTLEAVVTQNDKQRFAFSPDGTHIRANQGHSVAVQLEYAPQEPPAVLFHGTATRFLGSIYEKGLLKQQRHHVHLSPDIETASKVGVRHGKLALLKVDSARMFAEGYSFFCSENGVWLTEQVPPAYIQPA</sequence>
<dbReference type="STRING" id="1524460.IX84_07970"/>
<dbReference type="NCBIfam" id="NF002014">
    <property type="entry name" value="PRK00819.1-4"/>
    <property type="match status" value="1"/>
</dbReference>
<gene>
    <name evidence="5" type="primary">kptA</name>
    <name evidence="6" type="ORF">IX84_07970</name>
</gene>
<dbReference type="InterPro" id="IPR042081">
    <property type="entry name" value="RNA_2'-PTrans_C"/>
</dbReference>
<evidence type="ECO:0000256" key="2">
    <source>
        <dbReference type="ARBA" id="ARBA00022679"/>
    </source>
</evidence>
<keyword evidence="3 5" id="KW-0520">NAD</keyword>
<dbReference type="InterPro" id="IPR022928">
    <property type="entry name" value="RNA_2'-PTrans_KptA"/>
</dbReference>
<dbReference type="Pfam" id="PF01885">
    <property type="entry name" value="PTS_2-RNA"/>
    <property type="match status" value="1"/>
</dbReference>
<comment type="similarity">
    <text evidence="1 5">Belongs to the KptA/TPT1 family.</text>
</comment>
<dbReference type="Gene3D" id="3.20.170.30">
    <property type="match status" value="1"/>
</dbReference>
<evidence type="ECO:0000256" key="1">
    <source>
        <dbReference type="ARBA" id="ARBA00009836"/>
    </source>
</evidence>
<dbReference type="PANTHER" id="PTHR12684">
    <property type="entry name" value="PUTATIVE PHOSPHOTRANSFERASE"/>
    <property type="match status" value="1"/>
</dbReference>
<comment type="caution">
    <text evidence="6">The sequence shown here is derived from an EMBL/GenBank/DDBJ whole genome shotgun (WGS) entry which is preliminary data.</text>
</comment>
<keyword evidence="7" id="KW-1185">Reference proteome</keyword>
<dbReference type="RefSeq" id="WP_044218284.1">
    <property type="nucleotide sequence ID" value="NZ_JBKAGJ010000006.1"/>
</dbReference>
<dbReference type="AlphaFoldDB" id="A0A098SC40"/>
<comment type="function">
    <text evidence="4 5">Removes the 2'-phosphate from RNA via an intermediate in which the phosphate is ADP-ribosylated by NAD followed by a presumed transesterification to release the RNA and generate ADP-ribose 1''-2''-cyclic phosphate (APPR&gt;P). May function as an ADP-ribosylase.</text>
</comment>
<dbReference type="HAMAP" id="MF_00299">
    <property type="entry name" value="KptA"/>
    <property type="match status" value="1"/>
</dbReference>
<proteinExistence type="inferred from homology"/>
<dbReference type="GO" id="GO:0003950">
    <property type="term" value="F:NAD+ poly-ADP-ribosyltransferase activity"/>
    <property type="evidence" value="ECO:0007669"/>
    <property type="project" value="InterPro"/>
</dbReference>
<evidence type="ECO:0000256" key="4">
    <source>
        <dbReference type="ARBA" id="ARBA00025212"/>
    </source>
</evidence>
<evidence type="ECO:0000313" key="7">
    <source>
        <dbReference type="Proteomes" id="UP000029736"/>
    </source>
</evidence>
<dbReference type="GO" id="GO:0000215">
    <property type="term" value="F:tRNA 2'-phosphotransferase activity"/>
    <property type="evidence" value="ECO:0007669"/>
    <property type="project" value="TreeGrafter"/>
</dbReference>
<dbReference type="InterPro" id="IPR042080">
    <property type="entry name" value="RNA_2'-PTrans_N"/>
</dbReference>
<evidence type="ECO:0000256" key="5">
    <source>
        <dbReference type="HAMAP-Rule" id="MF_00299"/>
    </source>
</evidence>
<evidence type="ECO:0000313" key="6">
    <source>
        <dbReference type="EMBL" id="KGE88602.1"/>
    </source>
</evidence>
<dbReference type="Gene3D" id="1.10.10.970">
    <property type="entry name" value="RNA 2'-phosphotransferase, Tpt1/KptA family, N-terminal domain"/>
    <property type="match status" value="1"/>
</dbReference>
<dbReference type="EC" id="2.7.1.-" evidence="5"/>
<keyword evidence="2 5" id="KW-0808">Transferase</keyword>
<dbReference type="GO" id="GO:0006388">
    <property type="term" value="P:tRNA splicing, via endonucleolytic cleavage and ligation"/>
    <property type="evidence" value="ECO:0007669"/>
    <property type="project" value="UniProtKB-UniRule"/>
</dbReference>
<dbReference type="EMBL" id="JPOS01000018">
    <property type="protein sequence ID" value="KGE88602.1"/>
    <property type="molecule type" value="Genomic_DNA"/>
</dbReference>
<name>A0A098SC40_9BACT</name>
<protein>
    <recommendedName>
        <fullName evidence="5">Probable RNA 2'-phosphotransferase</fullName>
        <ecNumber evidence="5">2.7.1.-</ecNumber>
    </recommendedName>
</protein>
<evidence type="ECO:0000256" key="3">
    <source>
        <dbReference type="ARBA" id="ARBA00023027"/>
    </source>
</evidence>
<dbReference type="OrthoDB" id="4537997at2"/>
<organism evidence="6 7">
    <name type="scientific">Phaeodactylibacter xiamenensis</name>
    <dbReference type="NCBI Taxonomy" id="1524460"/>
    <lineage>
        <taxon>Bacteria</taxon>
        <taxon>Pseudomonadati</taxon>
        <taxon>Bacteroidota</taxon>
        <taxon>Saprospiria</taxon>
        <taxon>Saprospirales</taxon>
        <taxon>Haliscomenobacteraceae</taxon>
        <taxon>Phaeodactylibacter</taxon>
    </lineage>
</organism>
<dbReference type="PANTHER" id="PTHR12684:SF2">
    <property type="entry name" value="TRNA 2'-PHOSPHOTRANSFERASE 1"/>
    <property type="match status" value="1"/>
</dbReference>
<accession>A0A098SC40</accession>
<dbReference type="SUPFAM" id="SSF56399">
    <property type="entry name" value="ADP-ribosylation"/>
    <property type="match status" value="1"/>
</dbReference>
<dbReference type="Proteomes" id="UP000029736">
    <property type="component" value="Unassembled WGS sequence"/>
</dbReference>